<accession>A0A0C3LE83</accession>
<evidence type="ECO:0000313" key="3">
    <source>
        <dbReference type="Proteomes" id="UP000054248"/>
    </source>
</evidence>
<evidence type="ECO:0000256" key="1">
    <source>
        <dbReference type="SAM" id="MobiDB-lite"/>
    </source>
</evidence>
<proteinExistence type="predicted"/>
<dbReference type="HOGENOM" id="CLU_1751044_0_0_1"/>
<dbReference type="Proteomes" id="UP000054248">
    <property type="component" value="Unassembled WGS sequence"/>
</dbReference>
<dbReference type="OrthoDB" id="3267724at2759"/>
<sequence>MFSDVLESCLETSNAQLVLAHLEIARLRTSLLELKKMSKGKNNAVRKDEETAKEKLTAKELQARKATISKAKKEWRAQDVAERKKIRAKQVSEHQKACKAAQRAGRRKPAAPKAPPRPATPTDSFFEAILDGEDGNEEAEESGDEEEEE</sequence>
<name>A0A0C3LE83_9AGAM</name>
<reference evidence="3" key="2">
    <citation type="submission" date="2015-01" db="EMBL/GenBank/DDBJ databases">
        <title>Evolutionary Origins and Diversification of the Mycorrhizal Mutualists.</title>
        <authorList>
            <consortium name="DOE Joint Genome Institute"/>
            <consortium name="Mycorrhizal Genomics Consortium"/>
            <person name="Kohler A."/>
            <person name="Kuo A."/>
            <person name="Nagy L.G."/>
            <person name="Floudas D."/>
            <person name="Copeland A."/>
            <person name="Barry K.W."/>
            <person name="Cichocki N."/>
            <person name="Veneault-Fourrey C."/>
            <person name="LaButti K."/>
            <person name="Lindquist E.A."/>
            <person name="Lipzen A."/>
            <person name="Lundell T."/>
            <person name="Morin E."/>
            <person name="Murat C."/>
            <person name="Riley R."/>
            <person name="Ohm R."/>
            <person name="Sun H."/>
            <person name="Tunlid A."/>
            <person name="Henrissat B."/>
            <person name="Grigoriev I.V."/>
            <person name="Hibbett D.S."/>
            <person name="Martin F."/>
        </authorList>
    </citation>
    <scope>NUCLEOTIDE SEQUENCE [LARGE SCALE GENOMIC DNA]</scope>
    <source>
        <strain evidence="3">MUT 4182</strain>
    </source>
</reference>
<dbReference type="AlphaFoldDB" id="A0A0C3LE83"/>
<protein>
    <submittedName>
        <fullName evidence="2">Uncharacterized protein</fullName>
    </submittedName>
</protein>
<feature type="region of interest" description="Disordered" evidence="1">
    <location>
        <begin position="86"/>
        <end position="149"/>
    </location>
</feature>
<evidence type="ECO:0000313" key="2">
    <source>
        <dbReference type="EMBL" id="KIO19767.1"/>
    </source>
</evidence>
<reference evidence="2 3" key="1">
    <citation type="submission" date="2014-04" db="EMBL/GenBank/DDBJ databases">
        <authorList>
            <consortium name="DOE Joint Genome Institute"/>
            <person name="Kuo A."/>
            <person name="Girlanda M."/>
            <person name="Perotto S."/>
            <person name="Kohler A."/>
            <person name="Nagy L.G."/>
            <person name="Floudas D."/>
            <person name="Copeland A."/>
            <person name="Barry K.W."/>
            <person name="Cichocki N."/>
            <person name="Veneault-Fourrey C."/>
            <person name="LaButti K."/>
            <person name="Lindquist E.A."/>
            <person name="Lipzen A."/>
            <person name="Lundell T."/>
            <person name="Morin E."/>
            <person name="Murat C."/>
            <person name="Sun H."/>
            <person name="Tunlid A."/>
            <person name="Henrissat B."/>
            <person name="Grigoriev I.V."/>
            <person name="Hibbett D.S."/>
            <person name="Martin F."/>
            <person name="Nordberg H.P."/>
            <person name="Cantor M.N."/>
            <person name="Hua S.X."/>
        </authorList>
    </citation>
    <scope>NUCLEOTIDE SEQUENCE [LARGE SCALE GENOMIC DNA]</scope>
    <source>
        <strain evidence="2 3">MUT 4182</strain>
    </source>
</reference>
<organism evidence="2 3">
    <name type="scientific">Tulasnella calospora MUT 4182</name>
    <dbReference type="NCBI Taxonomy" id="1051891"/>
    <lineage>
        <taxon>Eukaryota</taxon>
        <taxon>Fungi</taxon>
        <taxon>Dikarya</taxon>
        <taxon>Basidiomycota</taxon>
        <taxon>Agaricomycotina</taxon>
        <taxon>Agaricomycetes</taxon>
        <taxon>Cantharellales</taxon>
        <taxon>Tulasnellaceae</taxon>
        <taxon>Tulasnella</taxon>
    </lineage>
</organism>
<dbReference type="EMBL" id="KN823204">
    <property type="protein sequence ID" value="KIO19767.1"/>
    <property type="molecule type" value="Genomic_DNA"/>
</dbReference>
<gene>
    <name evidence="2" type="ORF">M407DRAFT_30595</name>
</gene>
<feature type="compositionally biased region" description="Acidic residues" evidence="1">
    <location>
        <begin position="130"/>
        <end position="149"/>
    </location>
</feature>
<keyword evidence="3" id="KW-1185">Reference proteome</keyword>